<name>X1J9N7_9ZZZZ</name>
<accession>X1J9N7</accession>
<evidence type="ECO:0000313" key="2">
    <source>
        <dbReference type="EMBL" id="GAH90687.1"/>
    </source>
</evidence>
<dbReference type="PROSITE" id="PS51782">
    <property type="entry name" value="LYSM"/>
    <property type="match status" value="1"/>
</dbReference>
<dbReference type="EMBL" id="BARV01002276">
    <property type="protein sequence ID" value="GAH90687.1"/>
    <property type="molecule type" value="Genomic_DNA"/>
</dbReference>
<dbReference type="Gene3D" id="3.10.350.10">
    <property type="entry name" value="LysM domain"/>
    <property type="match status" value="1"/>
</dbReference>
<dbReference type="InterPro" id="IPR052196">
    <property type="entry name" value="Bact_Kbp"/>
</dbReference>
<reference evidence="2" key="1">
    <citation type="journal article" date="2014" name="Front. Microbiol.">
        <title>High frequency of phylogenetically diverse reductive dehalogenase-homologous genes in deep subseafloor sedimentary metagenomes.</title>
        <authorList>
            <person name="Kawai M."/>
            <person name="Futagami T."/>
            <person name="Toyoda A."/>
            <person name="Takaki Y."/>
            <person name="Nishi S."/>
            <person name="Hori S."/>
            <person name="Arai W."/>
            <person name="Tsubouchi T."/>
            <person name="Morono Y."/>
            <person name="Uchiyama I."/>
            <person name="Ito T."/>
            <person name="Fujiyama A."/>
            <person name="Inagaki F."/>
            <person name="Takami H."/>
        </authorList>
    </citation>
    <scope>NUCLEOTIDE SEQUENCE</scope>
    <source>
        <strain evidence="2">Expedition CK06-06</strain>
    </source>
</reference>
<evidence type="ECO:0000259" key="1">
    <source>
        <dbReference type="PROSITE" id="PS51782"/>
    </source>
</evidence>
<dbReference type="PANTHER" id="PTHR34700:SF4">
    <property type="entry name" value="PHAGE-LIKE ELEMENT PBSX PROTEIN XKDP"/>
    <property type="match status" value="1"/>
</dbReference>
<dbReference type="InterPro" id="IPR018392">
    <property type="entry name" value="LysM"/>
</dbReference>
<dbReference type="PANTHER" id="PTHR34700">
    <property type="entry name" value="POTASSIUM BINDING PROTEIN KBP"/>
    <property type="match status" value="1"/>
</dbReference>
<dbReference type="InterPro" id="IPR036779">
    <property type="entry name" value="LysM_dom_sf"/>
</dbReference>
<feature type="domain" description="LysM" evidence="1">
    <location>
        <begin position="60"/>
        <end position="109"/>
    </location>
</feature>
<protein>
    <recommendedName>
        <fullName evidence="1">LysM domain-containing protein</fullName>
    </recommendedName>
</protein>
<dbReference type="SMART" id="SM00257">
    <property type="entry name" value="LysM"/>
    <property type="match status" value="1"/>
</dbReference>
<sequence>MPRSRNAGSSEEITIDEQPRFITDLPNTAPIETNAALKSEQSNVSDFAVHEQPEEVKTPKFHIVRKGETLSNISYKYYGSAGKWQKILNANRKAIKDPRKLRPGTKLIIPE</sequence>
<gene>
    <name evidence="2" type="ORF">S06H3_05988</name>
</gene>
<dbReference type="Pfam" id="PF01476">
    <property type="entry name" value="LysM"/>
    <property type="match status" value="1"/>
</dbReference>
<proteinExistence type="predicted"/>
<dbReference type="AlphaFoldDB" id="X1J9N7"/>
<dbReference type="CDD" id="cd00118">
    <property type="entry name" value="LysM"/>
    <property type="match status" value="1"/>
</dbReference>
<dbReference type="SUPFAM" id="SSF54106">
    <property type="entry name" value="LysM domain"/>
    <property type="match status" value="1"/>
</dbReference>
<comment type="caution">
    <text evidence="2">The sequence shown here is derived from an EMBL/GenBank/DDBJ whole genome shotgun (WGS) entry which is preliminary data.</text>
</comment>
<organism evidence="2">
    <name type="scientific">marine sediment metagenome</name>
    <dbReference type="NCBI Taxonomy" id="412755"/>
    <lineage>
        <taxon>unclassified sequences</taxon>
        <taxon>metagenomes</taxon>
        <taxon>ecological metagenomes</taxon>
    </lineage>
</organism>